<name>A0ABW3PSQ2_9LACO</name>
<organism evidence="2 3">
    <name type="scientific">Lentilactobacillus raoultii</name>
    <dbReference type="NCBI Taxonomy" id="1987503"/>
    <lineage>
        <taxon>Bacteria</taxon>
        <taxon>Bacillati</taxon>
        <taxon>Bacillota</taxon>
        <taxon>Bacilli</taxon>
        <taxon>Lactobacillales</taxon>
        <taxon>Lactobacillaceae</taxon>
        <taxon>Lentilactobacillus</taxon>
    </lineage>
</organism>
<accession>A0ABW3PSQ2</accession>
<dbReference type="Proteomes" id="UP001597156">
    <property type="component" value="Unassembled WGS sequence"/>
</dbReference>
<protein>
    <submittedName>
        <fullName evidence="2">Uncharacterized protein</fullName>
    </submittedName>
</protein>
<feature type="compositionally biased region" description="Polar residues" evidence="1">
    <location>
        <begin position="21"/>
        <end position="35"/>
    </location>
</feature>
<feature type="compositionally biased region" description="Basic and acidic residues" evidence="1">
    <location>
        <begin position="36"/>
        <end position="45"/>
    </location>
</feature>
<evidence type="ECO:0000313" key="3">
    <source>
        <dbReference type="Proteomes" id="UP001597156"/>
    </source>
</evidence>
<evidence type="ECO:0000256" key="1">
    <source>
        <dbReference type="SAM" id="MobiDB-lite"/>
    </source>
</evidence>
<dbReference type="RefSeq" id="WP_121978324.1">
    <property type="nucleotide sequence ID" value="NZ_JBHTLH010000019.1"/>
</dbReference>
<evidence type="ECO:0000313" key="2">
    <source>
        <dbReference type="EMBL" id="MFD1125235.1"/>
    </source>
</evidence>
<dbReference type="EMBL" id="JBHTLH010000019">
    <property type="protein sequence ID" value="MFD1125235.1"/>
    <property type="molecule type" value="Genomic_DNA"/>
</dbReference>
<keyword evidence="3" id="KW-1185">Reference proteome</keyword>
<reference evidence="3" key="1">
    <citation type="journal article" date="2019" name="Int. J. Syst. Evol. Microbiol.">
        <title>The Global Catalogue of Microorganisms (GCM) 10K type strain sequencing project: providing services to taxonomists for standard genome sequencing and annotation.</title>
        <authorList>
            <consortium name="The Broad Institute Genomics Platform"/>
            <consortium name="The Broad Institute Genome Sequencing Center for Infectious Disease"/>
            <person name="Wu L."/>
            <person name="Ma J."/>
        </authorList>
    </citation>
    <scope>NUCLEOTIDE SEQUENCE [LARGE SCALE GENOMIC DNA]</scope>
    <source>
        <strain evidence="3">CCUG 71848</strain>
    </source>
</reference>
<feature type="region of interest" description="Disordered" evidence="1">
    <location>
        <begin position="16"/>
        <end position="53"/>
    </location>
</feature>
<sequence>MFEEFKELHNYVKKNYERGKYQNTANQSQEQWSNDTDTKQSKTDQSDYQMGYDQAAKDFKEHQAFRQYPQKTVMLGNQLTNYQMTEVVDFIKGYQAAKSELLEK</sequence>
<gene>
    <name evidence="2" type="ORF">ACFQ22_07695</name>
</gene>
<comment type="caution">
    <text evidence="2">The sequence shown here is derived from an EMBL/GenBank/DDBJ whole genome shotgun (WGS) entry which is preliminary data.</text>
</comment>
<proteinExistence type="predicted"/>